<evidence type="ECO:0000256" key="4">
    <source>
        <dbReference type="ARBA" id="ARBA00023180"/>
    </source>
</evidence>
<dbReference type="OrthoDB" id="676979at2759"/>
<feature type="region of interest" description="Disordered" evidence="5">
    <location>
        <begin position="1"/>
        <end position="79"/>
    </location>
</feature>
<protein>
    <recommendedName>
        <fullName evidence="6">LRRNT domain-containing protein</fullName>
    </recommendedName>
</protein>
<dbReference type="AlphaFoldDB" id="A0A3Q1J708"/>
<feature type="compositionally biased region" description="Basic and acidic residues" evidence="5">
    <location>
        <begin position="107"/>
        <end position="120"/>
    </location>
</feature>
<dbReference type="GeneTree" id="ENSGT00940000167455"/>
<organism evidence="7 8">
    <name type="scientific">Anabas testudineus</name>
    <name type="common">Climbing perch</name>
    <name type="synonym">Anthias testudineus</name>
    <dbReference type="NCBI Taxonomy" id="64144"/>
    <lineage>
        <taxon>Eukaryota</taxon>
        <taxon>Metazoa</taxon>
        <taxon>Chordata</taxon>
        <taxon>Craniata</taxon>
        <taxon>Vertebrata</taxon>
        <taxon>Euteleostomi</taxon>
        <taxon>Actinopterygii</taxon>
        <taxon>Neopterygii</taxon>
        <taxon>Teleostei</taxon>
        <taxon>Neoteleostei</taxon>
        <taxon>Acanthomorphata</taxon>
        <taxon>Anabantaria</taxon>
        <taxon>Anabantiformes</taxon>
        <taxon>Anabantoidei</taxon>
        <taxon>Anabantidae</taxon>
        <taxon>Anabas</taxon>
    </lineage>
</organism>
<feature type="compositionally biased region" description="Polar residues" evidence="5">
    <location>
        <begin position="378"/>
        <end position="388"/>
    </location>
</feature>
<dbReference type="InterPro" id="IPR001611">
    <property type="entry name" value="Leu-rich_rpt"/>
</dbReference>
<reference evidence="7" key="3">
    <citation type="submission" date="2025-09" db="UniProtKB">
        <authorList>
            <consortium name="Ensembl"/>
        </authorList>
    </citation>
    <scope>IDENTIFICATION</scope>
</reference>
<feature type="compositionally biased region" description="Basic and acidic residues" evidence="5">
    <location>
        <begin position="339"/>
        <end position="352"/>
    </location>
</feature>
<dbReference type="Pfam" id="PF13855">
    <property type="entry name" value="LRR_8"/>
    <property type="match status" value="2"/>
</dbReference>
<sequence>MSERVSPETNPVRKTVKNEKTVEGGDTVGEDKLTPETKPAKKNTIEEKNEDEIHKTRNIEETPEREEAHEKLSEERVTPEKLTASIVGVETIREEHAVAGTVGALDTDTKAVGERRDDGPNSKTQTNDESTKQTAVEEERESQLVAGISLYRESRGDGEDEKTSTGRKKIVEKEDMKNEEFVERVNEDHIAIGTLKPPLRKTSSKVWKESDISATIQIIPVSSYQHNAHPQPPTPPTPHAKVSPQSFPPFVTVSPTVMYPVSLIEDHLIEVLQSPGLHIKQNELVLKVSPDLEDVTVRNLLLKPAQKELQTAHKEQEIHSISQSSERKLTPKVQKSTPKPKDDKFVAKDFKSKKPSPTPTSSEHKLSAKLLKLKHKPNMTQQSVNHKTVQLMKSGKLTKPPRTTSNTQNKRSKNKVVKSKEKKRRKDVKTQKPSEKNEVTTAKHFPYFMDNYCPPECACYGRVVQCSDKGVDKVPYGIPYNARYILLMNNHINSIQLDLLSQYVSMEFLVLSNNRLTNGAIEGAFEGVLALKRLYLDRNLLESVPTDLPVSLEEVRLDNNQLSVISEAAWVQCPRLLVLSLSNNSLGNGSESLPNAVFAPLCQLRTLNLAHNQLTSVPSGLPLSIKELYLKGNLIEQFRGGVFNGISDLVVLDLSANRLADKGLFRDSLINATHLESINFEGNRLKQVPRHLPLSLKTLNLDGNLITSIKKAAFRALKNLEHLGLARNKIFKVAPGAFRTLSVLHQLDLSHNTLHQVPRQLPPRLHSVALNHNKIQSVPRDAFCWGNESLSLSGLVRVQLEHNLIDMGRLDVHAFRCLRGFQVVHFY</sequence>
<evidence type="ECO:0000256" key="2">
    <source>
        <dbReference type="ARBA" id="ARBA00022729"/>
    </source>
</evidence>
<dbReference type="GeneID" id="113162855"/>
<name>A0A3Q1J708_ANATE</name>
<feature type="domain" description="LRRNT" evidence="6">
    <location>
        <begin position="452"/>
        <end position="484"/>
    </location>
</feature>
<reference evidence="7" key="1">
    <citation type="submission" date="2021-04" db="EMBL/GenBank/DDBJ databases">
        <authorList>
            <consortium name="Wellcome Sanger Institute Data Sharing"/>
        </authorList>
    </citation>
    <scope>NUCLEOTIDE SEQUENCE [LARGE SCALE GENOMIC DNA]</scope>
</reference>
<dbReference type="InterPro" id="IPR000372">
    <property type="entry name" value="LRRNT"/>
</dbReference>
<feature type="compositionally biased region" description="Basic and acidic residues" evidence="5">
    <location>
        <begin position="428"/>
        <end position="437"/>
    </location>
</feature>
<keyword evidence="1" id="KW-0433">Leucine-rich repeat</keyword>
<evidence type="ECO:0000259" key="6">
    <source>
        <dbReference type="SMART" id="SM00013"/>
    </source>
</evidence>
<keyword evidence="8" id="KW-1185">Reference proteome</keyword>
<dbReference type="PANTHER" id="PTHR45712">
    <property type="entry name" value="AGAP008170-PA"/>
    <property type="match status" value="1"/>
</dbReference>
<dbReference type="STRING" id="64144.ENSATEP00000027084"/>
<dbReference type="Gene3D" id="3.80.10.10">
    <property type="entry name" value="Ribonuclease Inhibitor"/>
    <property type="match status" value="2"/>
</dbReference>
<dbReference type="InterPro" id="IPR032675">
    <property type="entry name" value="LRR_dom_sf"/>
</dbReference>
<evidence type="ECO:0000313" key="7">
    <source>
        <dbReference type="Ensembl" id="ENSATEP00000027084.1"/>
    </source>
</evidence>
<accession>A0A3Q1J708</accession>
<feature type="compositionally biased region" description="Basic and acidic residues" evidence="5">
    <location>
        <begin position="16"/>
        <end position="79"/>
    </location>
</feature>
<feature type="compositionally biased region" description="Basic and acidic residues" evidence="5">
    <location>
        <begin position="152"/>
        <end position="167"/>
    </location>
</feature>
<feature type="region of interest" description="Disordered" evidence="5">
    <location>
        <begin position="311"/>
        <end position="437"/>
    </location>
</feature>
<proteinExistence type="predicted"/>
<evidence type="ECO:0000313" key="8">
    <source>
        <dbReference type="Proteomes" id="UP000265040"/>
    </source>
</evidence>
<keyword evidence="2" id="KW-0732">Signal</keyword>
<dbReference type="GO" id="GO:0005615">
    <property type="term" value="C:extracellular space"/>
    <property type="evidence" value="ECO:0007669"/>
    <property type="project" value="TreeGrafter"/>
</dbReference>
<dbReference type="InParanoid" id="A0A3Q1J708"/>
<reference evidence="7" key="2">
    <citation type="submission" date="2025-08" db="UniProtKB">
        <authorList>
            <consortium name="Ensembl"/>
        </authorList>
    </citation>
    <scope>IDENTIFICATION</scope>
</reference>
<evidence type="ECO:0000256" key="5">
    <source>
        <dbReference type="SAM" id="MobiDB-lite"/>
    </source>
</evidence>
<dbReference type="SMART" id="SM00013">
    <property type="entry name" value="LRRNT"/>
    <property type="match status" value="1"/>
</dbReference>
<dbReference type="Ensembl" id="ENSATET00000027512.2">
    <property type="protein sequence ID" value="ENSATEP00000027084.1"/>
    <property type="gene ID" value="ENSATEG00000018736.2"/>
</dbReference>
<evidence type="ECO:0000256" key="3">
    <source>
        <dbReference type="ARBA" id="ARBA00022737"/>
    </source>
</evidence>
<dbReference type="RefSeq" id="XP_026216876.1">
    <property type="nucleotide sequence ID" value="XM_026361091.1"/>
</dbReference>
<keyword evidence="3" id="KW-0677">Repeat</keyword>
<feature type="region of interest" description="Disordered" evidence="5">
    <location>
        <begin position="100"/>
        <end position="167"/>
    </location>
</feature>
<feature type="compositionally biased region" description="Basic residues" evidence="5">
    <location>
        <begin position="410"/>
        <end position="427"/>
    </location>
</feature>
<dbReference type="SMART" id="SM00369">
    <property type="entry name" value="LRR_TYP"/>
    <property type="match status" value="9"/>
</dbReference>
<dbReference type="OMA" id="THRAEDK"/>
<dbReference type="PANTHER" id="PTHR45712:SF18">
    <property type="entry name" value="PODOCAN-LIKE PROTEIN 1"/>
    <property type="match status" value="1"/>
</dbReference>
<evidence type="ECO:0000256" key="1">
    <source>
        <dbReference type="ARBA" id="ARBA00022614"/>
    </source>
</evidence>
<dbReference type="InterPro" id="IPR003591">
    <property type="entry name" value="Leu-rich_rpt_typical-subtyp"/>
</dbReference>
<keyword evidence="4" id="KW-0325">Glycoprotein</keyword>
<dbReference type="Proteomes" id="UP000265040">
    <property type="component" value="Chromosome 23"/>
</dbReference>
<dbReference type="SUPFAM" id="SSF52058">
    <property type="entry name" value="L domain-like"/>
    <property type="match status" value="1"/>
</dbReference>
<dbReference type="InterPro" id="IPR050333">
    <property type="entry name" value="SLRP"/>
</dbReference>
<dbReference type="PROSITE" id="PS51450">
    <property type="entry name" value="LRR"/>
    <property type="match status" value="2"/>
</dbReference>
<dbReference type="Pfam" id="PF01462">
    <property type="entry name" value="LRRNT"/>
    <property type="match status" value="1"/>
</dbReference>